<dbReference type="SUPFAM" id="SSF46785">
    <property type="entry name" value="Winged helix' DNA-binding domain"/>
    <property type="match status" value="1"/>
</dbReference>
<sequence>MTGSGSDTIGDAGGETGGHPTTTLNDVVHQRVRLGILTVLQETQRADFGYLKSALELTDGNLGRHIEILEKQGLVATTKGYQGRRPRTWVEITAEGRRALAAEMKALKRLLTRFEHSEKPPAQD</sequence>
<dbReference type="Proteomes" id="UP000572680">
    <property type="component" value="Unassembled WGS sequence"/>
</dbReference>
<gene>
    <name evidence="3" type="ORF">HNR61_009337</name>
</gene>
<dbReference type="AlphaFoldDB" id="A0A7W3QSH0"/>
<organism evidence="3 4">
    <name type="scientific">Actinomadura namibiensis</name>
    <dbReference type="NCBI Taxonomy" id="182080"/>
    <lineage>
        <taxon>Bacteria</taxon>
        <taxon>Bacillati</taxon>
        <taxon>Actinomycetota</taxon>
        <taxon>Actinomycetes</taxon>
        <taxon>Streptosporangiales</taxon>
        <taxon>Thermomonosporaceae</taxon>
        <taxon>Actinomadura</taxon>
    </lineage>
</organism>
<dbReference type="EMBL" id="JACJIA010000027">
    <property type="protein sequence ID" value="MBA8957642.1"/>
    <property type="molecule type" value="Genomic_DNA"/>
</dbReference>
<dbReference type="RefSeq" id="WP_220510603.1">
    <property type="nucleotide sequence ID" value="NZ_BAAALP010000086.1"/>
</dbReference>
<dbReference type="PANTHER" id="PTHR37318">
    <property type="entry name" value="BSL7504 PROTEIN"/>
    <property type="match status" value="1"/>
</dbReference>
<accession>A0A7W3QSH0</accession>
<comment type="caution">
    <text evidence="3">The sequence shown here is derived from an EMBL/GenBank/DDBJ whole genome shotgun (WGS) entry which is preliminary data.</text>
</comment>
<dbReference type="GO" id="GO:0003677">
    <property type="term" value="F:DNA binding"/>
    <property type="evidence" value="ECO:0007669"/>
    <property type="project" value="UniProtKB-KW"/>
</dbReference>
<protein>
    <submittedName>
        <fullName evidence="3">DNA-binding MarR family transcriptional regulator</fullName>
    </submittedName>
</protein>
<keyword evidence="3" id="KW-0238">DNA-binding</keyword>
<dbReference type="InterPro" id="IPR036388">
    <property type="entry name" value="WH-like_DNA-bd_sf"/>
</dbReference>
<dbReference type="PANTHER" id="PTHR37318:SF1">
    <property type="entry name" value="BSL7504 PROTEIN"/>
    <property type="match status" value="1"/>
</dbReference>
<dbReference type="InterPro" id="IPR036390">
    <property type="entry name" value="WH_DNA-bd_sf"/>
</dbReference>
<evidence type="ECO:0000313" key="4">
    <source>
        <dbReference type="Proteomes" id="UP000572680"/>
    </source>
</evidence>
<evidence type="ECO:0000259" key="2">
    <source>
        <dbReference type="Pfam" id="PF13601"/>
    </source>
</evidence>
<keyword evidence="4" id="KW-1185">Reference proteome</keyword>
<evidence type="ECO:0000256" key="1">
    <source>
        <dbReference type="SAM" id="MobiDB-lite"/>
    </source>
</evidence>
<reference evidence="3 4" key="1">
    <citation type="submission" date="2020-08" db="EMBL/GenBank/DDBJ databases">
        <title>Genomic Encyclopedia of Type Strains, Phase IV (KMG-IV): sequencing the most valuable type-strain genomes for metagenomic binning, comparative biology and taxonomic classification.</title>
        <authorList>
            <person name="Goeker M."/>
        </authorList>
    </citation>
    <scope>NUCLEOTIDE SEQUENCE [LARGE SCALE GENOMIC DNA]</scope>
    <source>
        <strain evidence="3 4">DSM 44197</strain>
    </source>
</reference>
<feature type="domain" description="Winged helix DNA-binding" evidence="2">
    <location>
        <begin position="32"/>
        <end position="111"/>
    </location>
</feature>
<evidence type="ECO:0000313" key="3">
    <source>
        <dbReference type="EMBL" id="MBA8957642.1"/>
    </source>
</evidence>
<feature type="region of interest" description="Disordered" evidence="1">
    <location>
        <begin position="1"/>
        <end position="25"/>
    </location>
</feature>
<proteinExistence type="predicted"/>
<name>A0A7W3QSH0_ACTNM</name>
<dbReference type="Gene3D" id="1.10.10.10">
    <property type="entry name" value="Winged helix-like DNA-binding domain superfamily/Winged helix DNA-binding domain"/>
    <property type="match status" value="1"/>
</dbReference>
<dbReference type="Pfam" id="PF13601">
    <property type="entry name" value="HTH_34"/>
    <property type="match status" value="1"/>
</dbReference>
<dbReference type="InterPro" id="IPR027395">
    <property type="entry name" value="WH_DNA-bd_dom"/>
</dbReference>